<evidence type="ECO:0000256" key="1">
    <source>
        <dbReference type="ARBA" id="ARBA00004123"/>
    </source>
</evidence>
<keyword evidence="10" id="KW-1185">Reference proteome</keyword>
<dbReference type="GeneTree" id="ENSGT00990000204682"/>
<dbReference type="Proteomes" id="UP000005226">
    <property type="component" value="Chromosome 22"/>
</dbReference>
<keyword evidence="4 7" id="KW-0863">Zinc-finger</keyword>
<organism evidence="9 10">
    <name type="scientific">Takifugu rubripes</name>
    <name type="common">Japanese pufferfish</name>
    <name type="synonym">Fugu rubripes</name>
    <dbReference type="NCBI Taxonomy" id="31033"/>
    <lineage>
        <taxon>Eukaryota</taxon>
        <taxon>Metazoa</taxon>
        <taxon>Chordata</taxon>
        <taxon>Craniata</taxon>
        <taxon>Vertebrata</taxon>
        <taxon>Euteleostomi</taxon>
        <taxon>Actinopterygii</taxon>
        <taxon>Neopterygii</taxon>
        <taxon>Teleostei</taxon>
        <taxon>Neoteleostei</taxon>
        <taxon>Acanthomorphata</taxon>
        <taxon>Eupercaria</taxon>
        <taxon>Tetraodontiformes</taxon>
        <taxon>Tetradontoidea</taxon>
        <taxon>Tetraodontidae</taxon>
        <taxon>Takifugu</taxon>
    </lineage>
</organism>
<dbReference type="PANTHER" id="PTHR16515:SF49">
    <property type="entry name" value="GASTRULA ZINC FINGER PROTEIN XLCGF49.1-LIKE-RELATED"/>
    <property type="match status" value="1"/>
</dbReference>
<evidence type="ECO:0000256" key="6">
    <source>
        <dbReference type="ARBA" id="ARBA00023242"/>
    </source>
</evidence>
<reference evidence="9" key="2">
    <citation type="submission" date="2025-08" db="UniProtKB">
        <authorList>
            <consortium name="Ensembl"/>
        </authorList>
    </citation>
    <scope>IDENTIFICATION</scope>
</reference>
<evidence type="ECO:0000256" key="4">
    <source>
        <dbReference type="ARBA" id="ARBA00022771"/>
    </source>
</evidence>
<dbReference type="GO" id="GO:0005634">
    <property type="term" value="C:nucleus"/>
    <property type="evidence" value="ECO:0007669"/>
    <property type="project" value="UniProtKB-SubCell"/>
</dbReference>
<feature type="domain" description="C2H2-type" evidence="8">
    <location>
        <begin position="205"/>
        <end position="232"/>
    </location>
</feature>
<keyword evidence="6" id="KW-0539">Nucleus</keyword>
<comment type="subcellular location">
    <subcellularLocation>
        <location evidence="1">Nucleus</location>
    </subcellularLocation>
</comment>
<dbReference type="Pfam" id="PF00096">
    <property type="entry name" value="zf-C2H2"/>
    <property type="match status" value="2"/>
</dbReference>
<dbReference type="InterPro" id="IPR036236">
    <property type="entry name" value="Znf_C2H2_sf"/>
</dbReference>
<keyword evidence="2" id="KW-0479">Metal-binding</keyword>
<dbReference type="SMART" id="SM00355">
    <property type="entry name" value="ZnF_C2H2"/>
    <property type="match status" value="2"/>
</dbReference>
<protein>
    <recommendedName>
        <fullName evidence="8">C2H2-type domain-containing protein</fullName>
    </recommendedName>
</protein>
<evidence type="ECO:0000259" key="8">
    <source>
        <dbReference type="PROSITE" id="PS50157"/>
    </source>
</evidence>
<name>A0A674PAV6_TAKRU</name>
<proteinExistence type="predicted"/>
<dbReference type="InParanoid" id="A0A674PAV6"/>
<evidence type="ECO:0000256" key="3">
    <source>
        <dbReference type="ARBA" id="ARBA00022737"/>
    </source>
</evidence>
<dbReference type="OMA" id="TEIQECE"/>
<keyword evidence="5" id="KW-0862">Zinc</keyword>
<evidence type="ECO:0000256" key="2">
    <source>
        <dbReference type="ARBA" id="ARBA00022723"/>
    </source>
</evidence>
<dbReference type="InterPro" id="IPR050331">
    <property type="entry name" value="Zinc_finger"/>
</dbReference>
<dbReference type="FunFam" id="3.30.160.60:FF:001498">
    <property type="entry name" value="Zinc finger protein 404"/>
    <property type="match status" value="1"/>
</dbReference>
<dbReference type="PANTHER" id="PTHR16515">
    <property type="entry name" value="PR DOMAIN ZINC FINGER PROTEIN"/>
    <property type="match status" value="1"/>
</dbReference>
<dbReference type="GO" id="GO:0008270">
    <property type="term" value="F:zinc ion binding"/>
    <property type="evidence" value="ECO:0007669"/>
    <property type="project" value="UniProtKB-KW"/>
</dbReference>
<dbReference type="Gene3D" id="3.30.160.60">
    <property type="entry name" value="Classic Zinc Finger"/>
    <property type="match status" value="2"/>
</dbReference>
<evidence type="ECO:0000256" key="7">
    <source>
        <dbReference type="PROSITE-ProRule" id="PRU00042"/>
    </source>
</evidence>
<evidence type="ECO:0000313" key="9">
    <source>
        <dbReference type="Ensembl" id="ENSTRUP00000082743.1"/>
    </source>
</evidence>
<dbReference type="SUPFAM" id="SSF57667">
    <property type="entry name" value="beta-beta-alpha zinc fingers"/>
    <property type="match status" value="1"/>
</dbReference>
<feature type="domain" description="C2H2-type" evidence="8">
    <location>
        <begin position="177"/>
        <end position="204"/>
    </location>
</feature>
<keyword evidence="3" id="KW-0677">Repeat</keyword>
<dbReference type="Ensembl" id="ENSTRUT00000068096.1">
    <property type="protein sequence ID" value="ENSTRUP00000082743.1"/>
    <property type="gene ID" value="ENSTRUG00000033093.1"/>
</dbReference>
<dbReference type="GO" id="GO:0010468">
    <property type="term" value="P:regulation of gene expression"/>
    <property type="evidence" value="ECO:0007669"/>
    <property type="project" value="TreeGrafter"/>
</dbReference>
<dbReference type="PROSITE" id="PS00028">
    <property type="entry name" value="ZINC_FINGER_C2H2_1"/>
    <property type="match status" value="2"/>
</dbReference>
<evidence type="ECO:0000256" key="5">
    <source>
        <dbReference type="ARBA" id="ARBA00022833"/>
    </source>
</evidence>
<dbReference type="AlphaFoldDB" id="A0A674PAV6"/>
<accession>A0A674PAV6</accession>
<dbReference type="FunFam" id="3.30.160.60:FF:000557">
    <property type="entry name" value="zinc finger and SCAN domain-containing protein 29"/>
    <property type="match status" value="1"/>
</dbReference>
<sequence>MELEFNVIIYALTGILPRTTEIQECEKTAEQKLHADLQPEEECQIANDSFAKNMDMLKPDVSVKNEPAEQNNEQWISTLRGQNSSESSSAEYLRSSPQMSSHLLPSAVDTSCSTFSFSGKSYREMKQTMISQTPYGSSETLVMTNEAGLQGMVGSTGNHHQQSGSWSFQVFQQKKSFVCTYCGKVFERHGHLERHLRIHTGEKPYGCHICGRCFNQKSSLKGHMKTHRNGKTFLTDSIQTLL</sequence>
<dbReference type="PROSITE" id="PS50157">
    <property type="entry name" value="ZINC_FINGER_C2H2_2"/>
    <property type="match status" value="2"/>
</dbReference>
<evidence type="ECO:0000313" key="10">
    <source>
        <dbReference type="Proteomes" id="UP000005226"/>
    </source>
</evidence>
<reference evidence="9" key="3">
    <citation type="submission" date="2025-09" db="UniProtKB">
        <authorList>
            <consortium name="Ensembl"/>
        </authorList>
    </citation>
    <scope>IDENTIFICATION</scope>
</reference>
<dbReference type="InterPro" id="IPR013087">
    <property type="entry name" value="Znf_C2H2_type"/>
</dbReference>
<reference evidence="9 10" key="1">
    <citation type="journal article" date="2011" name="Genome Biol. Evol.">
        <title>Integration of the genetic map and genome assembly of fugu facilitates insights into distinct features of genome evolution in teleosts and mammals.</title>
        <authorList>
            <person name="Kai W."/>
            <person name="Kikuchi K."/>
            <person name="Tohari S."/>
            <person name="Chew A.K."/>
            <person name="Tay A."/>
            <person name="Fujiwara A."/>
            <person name="Hosoya S."/>
            <person name="Suetake H."/>
            <person name="Naruse K."/>
            <person name="Brenner S."/>
            <person name="Suzuki Y."/>
            <person name="Venkatesh B."/>
        </authorList>
    </citation>
    <scope>NUCLEOTIDE SEQUENCE [LARGE SCALE GENOMIC DNA]</scope>
</reference>